<evidence type="ECO:0000313" key="3">
    <source>
        <dbReference type="Proteomes" id="UP000182508"/>
    </source>
</evidence>
<evidence type="ECO:0000313" key="2">
    <source>
        <dbReference type="EMBL" id="SDB04502.1"/>
    </source>
</evidence>
<keyword evidence="1" id="KW-0812">Transmembrane</keyword>
<protein>
    <submittedName>
        <fullName evidence="2">Uncharacterized protein</fullName>
    </submittedName>
</protein>
<dbReference type="AlphaFoldDB" id="A0A1G6A7W1"/>
<gene>
    <name evidence="2" type="ORF">SAMN02910293_00221</name>
</gene>
<proteinExistence type="predicted"/>
<dbReference type="STRING" id="439219.SAMN02910293_00221"/>
<dbReference type="RefSeq" id="WP_074484995.1">
    <property type="nucleotide sequence ID" value="NZ_FMXP01000003.1"/>
</dbReference>
<keyword evidence="1" id="KW-0472">Membrane</keyword>
<keyword evidence="1" id="KW-1133">Transmembrane helix</keyword>
<feature type="transmembrane region" description="Helical" evidence="1">
    <location>
        <begin position="15"/>
        <end position="34"/>
    </location>
</feature>
<sequence length="116" mass="13980">MEKVRNVFRALDRSWLIRHYLFSFVFLAIFSYSFRYDDSYFPSEFFLFFLSSIFYPFAMFVYESIVKLIMGDNVFILPAIPLLIWKLVRFIIIWAFSIPIGIIGFGYLYFRINRGS</sequence>
<accession>A0A1G6A7W1</accession>
<reference evidence="2 3" key="1">
    <citation type="submission" date="2016-10" db="EMBL/GenBank/DDBJ databases">
        <authorList>
            <person name="de Groot N.N."/>
        </authorList>
    </citation>
    <scope>NUCLEOTIDE SEQUENCE [LARGE SCALE GENOMIC DNA]</scope>
    <source>
        <strain evidence="2 3">A-4</strain>
    </source>
</reference>
<organism evidence="2 3">
    <name type="scientific">Streptococcus henryi</name>
    <dbReference type="NCBI Taxonomy" id="439219"/>
    <lineage>
        <taxon>Bacteria</taxon>
        <taxon>Bacillati</taxon>
        <taxon>Bacillota</taxon>
        <taxon>Bacilli</taxon>
        <taxon>Lactobacillales</taxon>
        <taxon>Streptococcaceae</taxon>
        <taxon>Streptococcus</taxon>
    </lineage>
</organism>
<feature type="transmembrane region" description="Helical" evidence="1">
    <location>
        <begin position="40"/>
        <end position="58"/>
    </location>
</feature>
<name>A0A1G6A7W1_9STRE</name>
<dbReference type="EMBL" id="FMXP01000003">
    <property type="protein sequence ID" value="SDB04502.1"/>
    <property type="molecule type" value="Genomic_DNA"/>
</dbReference>
<dbReference type="Proteomes" id="UP000182508">
    <property type="component" value="Unassembled WGS sequence"/>
</dbReference>
<evidence type="ECO:0000256" key="1">
    <source>
        <dbReference type="SAM" id="Phobius"/>
    </source>
</evidence>
<keyword evidence="3" id="KW-1185">Reference proteome</keyword>
<feature type="transmembrane region" description="Helical" evidence="1">
    <location>
        <begin position="91"/>
        <end position="110"/>
    </location>
</feature>